<dbReference type="PANTHER" id="PTHR12599">
    <property type="entry name" value="PTERIN-4-ALPHA-CARBINOLAMINE DEHYDRATASE"/>
    <property type="match status" value="1"/>
</dbReference>
<keyword evidence="3 4" id="KW-0456">Lyase</keyword>
<dbReference type="EC" id="4.2.1.96" evidence="4"/>
<evidence type="ECO:0000313" key="5">
    <source>
        <dbReference type="EMBL" id="WRS38364.1"/>
    </source>
</evidence>
<keyword evidence="6" id="KW-1185">Reference proteome</keyword>
<evidence type="ECO:0000313" key="6">
    <source>
        <dbReference type="Proteomes" id="UP001334732"/>
    </source>
</evidence>
<dbReference type="CDD" id="cd00913">
    <property type="entry name" value="PCD_DCoH_subfamily_a"/>
    <property type="match status" value="1"/>
</dbReference>
<evidence type="ECO:0000256" key="4">
    <source>
        <dbReference type="HAMAP-Rule" id="MF_00434"/>
    </source>
</evidence>
<sequence>MTTVVEELVRKKCAPCEGGVAPLTDAQIAPLLKGLTGWQRDGIKIAKEYKFKDHYQAQAFANAVMWVSHREDHHPFLIVGYNTVRVEYWTHAIGGLSENDFICAAKVDALLDI</sequence>
<dbReference type="Gene3D" id="3.30.1360.20">
    <property type="entry name" value="Transcriptional coactivator/pterin dehydratase"/>
    <property type="match status" value="1"/>
</dbReference>
<evidence type="ECO:0000256" key="3">
    <source>
        <dbReference type="ARBA" id="ARBA00023239"/>
    </source>
</evidence>
<dbReference type="EMBL" id="CP141769">
    <property type="protein sequence ID" value="WRS38364.1"/>
    <property type="molecule type" value="Genomic_DNA"/>
</dbReference>
<dbReference type="InterPro" id="IPR036428">
    <property type="entry name" value="PCD_sf"/>
</dbReference>
<name>A0ABZ1CG59_9PROT</name>
<dbReference type="NCBIfam" id="NF002019">
    <property type="entry name" value="PRK00823.1-4"/>
    <property type="match status" value="1"/>
</dbReference>
<accession>A0ABZ1CG59</accession>
<gene>
    <name evidence="5" type="ORF">VA613_10140</name>
</gene>
<comment type="similarity">
    <text evidence="2 4">Belongs to the pterin-4-alpha-carbinolamine dehydratase family.</text>
</comment>
<dbReference type="InterPro" id="IPR001533">
    <property type="entry name" value="Pterin_deHydtase"/>
</dbReference>
<dbReference type="Proteomes" id="UP001334732">
    <property type="component" value="Chromosome"/>
</dbReference>
<dbReference type="Pfam" id="PF01329">
    <property type="entry name" value="Pterin_4a"/>
    <property type="match status" value="1"/>
</dbReference>
<evidence type="ECO:0000256" key="1">
    <source>
        <dbReference type="ARBA" id="ARBA00001554"/>
    </source>
</evidence>
<reference evidence="5 6" key="1">
    <citation type="submission" date="2023-12" db="EMBL/GenBank/DDBJ databases">
        <title>Thiobacillus sedimentum sp. nov., a chemolithoautotrophic sulfur-oxidizing bacterium isolated from freshwater sediment.</title>
        <authorList>
            <person name="Luo J."/>
            <person name="Dai C."/>
        </authorList>
    </citation>
    <scope>NUCLEOTIDE SEQUENCE [LARGE SCALE GENOMIC DNA]</scope>
    <source>
        <strain evidence="5 6">SCUT-2</strain>
    </source>
</reference>
<comment type="catalytic activity">
    <reaction evidence="1 4">
        <text>(4aS,6R)-4a-hydroxy-L-erythro-5,6,7,8-tetrahydrobiopterin = (6R)-L-erythro-6,7-dihydrobiopterin + H2O</text>
        <dbReference type="Rhea" id="RHEA:11920"/>
        <dbReference type="ChEBI" id="CHEBI:15377"/>
        <dbReference type="ChEBI" id="CHEBI:15642"/>
        <dbReference type="ChEBI" id="CHEBI:43120"/>
        <dbReference type="EC" id="4.2.1.96"/>
    </reaction>
</comment>
<dbReference type="HAMAP" id="MF_00434">
    <property type="entry name" value="Pterin_4_alpha"/>
    <property type="match status" value="1"/>
</dbReference>
<protein>
    <recommendedName>
        <fullName evidence="4">Putative pterin-4-alpha-carbinolamine dehydratase</fullName>
        <shortName evidence="4">PHS</shortName>
        <ecNumber evidence="4">4.2.1.96</ecNumber>
    </recommendedName>
    <alternativeName>
        <fullName evidence="4">4-alpha-hydroxy-tetrahydropterin dehydratase</fullName>
    </alternativeName>
    <alternativeName>
        <fullName evidence="4">Pterin carbinolamine dehydratase</fullName>
        <shortName evidence="4">PCD</shortName>
    </alternativeName>
</protein>
<evidence type="ECO:0000256" key="2">
    <source>
        <dbReference type="ARBA" id="ARBA00006472"/>
    </source>
</evidence>
<dbReference type="PANTHER" id="PTHR12599:SF0">
    <property type="entry name" value="PTERIN-4-ALPHA-CARBINOLAMINE DEHYDRATASE"/>
    <property type="match status" value="1"/>
</dbReference>
<dbReference type="RefSeq" id="WP_324778895.1">
    <property type="nucleotide sequence ID" value="NZ_CP141769.1"/>
</dbReference>
<dbReference type="SUPFAM" id="SSF55248">
    <property type="entry name" value="PCD-like"/>
    <property type="match status" value="1"/>
</dbReference>
<proteinExistence type="inferred from homology"/>
<dbReference type="GO" id="GO:0008124">
    <property type="term" value="F:4-alpha-hydroxytetrahydrobiopterin dehydratase activity"/>
    <property type="evidence" value="ECO:0007669"/>
    <property type="project" value="UniProtKB-EC"/>
</dbReference>
<organism evidence="5 6">
    <name type="scientific">Thiobacillus sedimenti</name>
    <dbReference type="NCBI Taxonomy" id="3110231"/>
    <lineage>
        <taxon>Bacteria</taxon>
        <taxon>Pseudomonadati</taxon>
        <taxon>Pseudomonadota</taxon>
        <taxon>Betaproteobacteria</taxon>
        <taxon>Nitrosomonadales</taxon>
        <taxon>Thiobacillaceae</taxon>
        <taxon>Thiobacillus</taxon>
    </lineage>
</organism>